<organism evidence="9 10">
    <name type="scientific">Halanaerobium saccharolyticum</name>
    <dbReference type="NCBI Taxonomy" id="43595"/>
    <lineage>
        <taxon>Bacteria</taxon>
        <taxon>Bacillati</taxon>
        <taxon>Bacillota</taxon>
        <taxon>Clostridia</taxon>
        <taxon>Halanaerobiales</taxon>
        <taxon>Halanaerobiaceae</taxon>
        <taxon>Halanaerobium</taxon>
    </lineage>
</organism>
<dbReference type="Pfam" id="PF13432">
    <property type="entry name" value="TPR_16"/>
    <property type="match status" value="1"/>
</dbReference>
<feature type="compositionally biased region" description="Basic and acidic residues" evidence="7">
    <location>
        <begin position="185"/>
        <end position="198"/>
    </location>
</feature>
<dbReference type="InterPro" id="IPR050245">
    <property type="entry name" value="PrsA_foldase"/>
</dbReference>
<keyword evidence="5" id="KW-0413">Isomerase</keyword>
<feature type="compositionally biased region" description="Polar residues" evidence="7">
    <location>
        <begin position="379"/>
        <end position="388"/>
    </location>
</feature>
<feature type="transmembrane region" description="Helical" evidence="8">
    <location>
        <begin position="12"/>
        <end position="33"/>
    </location>
</feature>
<evidence type="ECO:0000256" key="1">
    <source>
        <dbReference type="ARBA" id="ARBA00000971"/>
    </source>
</evidence>
<feature type="region of interest" description="Disordered" evidence="7">
    <location>
        <begin position="374"/>
        <end position="425"/>
    </location>
</feature>
<dbReference type="Gene3D" id="1.10.4030.10">
    <property type="entry name" value="Porin chaperone SurA, peptide-binding domain"/>
    <property type="match status" value="1"/>
</dbReference>
<evidence type="ECO:0000256" key="7">
    <source>
        <dbReference type="SAM" id="MobiDB-lite"/>
    </source>
</evidence>
<feature type="compositionally biased region" description="Basic and acidic residues" evidence="7">
    <location>
        <begin position="404"/>
        <end position="418"/>
    </location>
</feature>
<evidence type="ECO:0000256" key="6">
    <source>
        <dbReference type="PROSITE-ProRule" id="PRU00339"/>
    </source>
</evidence>
<accession>A0A4V3CE61</accession>
<dbReference type="SUPFAM" id="SSF48452">
    <property type="entry name" value="TPR-like"/>
    <property type="match status" value="1"/>
</dbReference>
<dbReference type="EMBL" id="SNWX01000021">
    <property type="protein sequence ID" value="TDO84448.1"/>
    <property type="molecule type" value="Genomic_DNA"/>
</dbReference>
<evidence type="ECO:0000256" key="4">
    <source>
        <dbReference type="ARBA" id="ARBA00023110"/>
    </source>
</evidence>
<gene>
    <name evidence="9" type="ORF">DFR79_12110</name>
</gene>
<dbReference type="OrthoDB" id="2111535at2"/>
<sequence>MFDTLRDNSKIIVYIVVIIFVISGGFMGFGAYLNRQSGGGGQASNQTPAVIAEVNGMEISQQEYYSLLQQQAPQSNLSSSQIIPFRYNVLNALIERKLIMAQAETLDINVEVSKSEIDENYKNILDQNKMTEEELTAALSKQGYTLGELRSDIKSNLKESKTITKTIDKSVGEIKVSEQEIKDLYNKKYPEPESETKAAENNTDSESSQRPALSDVRSDLKSEIKNKKRNEAINKWLKDLKASAEITINNPVLSAYHALQNENYTTAVEKFSELVKQEETDPIFYTYLARSYKQQDKFDQAKEVYENAIKAFPENNNLRINYAQFLADQNNNEAAITQLDKVAAAAKDDFMTHYQLYMMYSRLGAEEKAKAEMEEIQRLSKQMQSKNVPSVPGENDEENTNNTDVKDAAEESNNKIEESSQGNSK</sequence>
<dbReference type="SMART" id="SM00028">
    <property type="entry name" value="TPR"/>
    <property type="match status" value="1"/>
</dbReference>
<feature type="compositionally biased region" description="Polar residues" evidence="7">
    <location>
        <begin position="199"/>
        <end position="211"/>
    </location>
</feature>
<dbReference type="InterPro" id="IPR027304">
    <property type="entry name" value="Trigger_fact/SurA_dom_sf"/>
</dbReference>
<protein>
    <recommendedName>
        <fullName evidence="2">peptidylprolyl isomerase</fullName>
        <ecNumber evidence="2">5.2.1.8</ecNumber>
    </recommendedName>
</protein>
<dbReference type="Gene3D" id="1.25.40.10">
    <property type="entry name" value="Tetratricopeptide repeat domain"/>
    <property type="match status" value="1"/>
</dbReference>
<comment type="catalytic activity">
    <reaction evidence="1">
        <text>[protein]-peptidylproline (omega=180) = [protein]-peptidylproline (omega=0)</text>
        <dbReference type="Rhea" id="RHEA:16237"/>
        <dbReference type="Rhea" id="RHEA-COMP:10747"/>
        <dbReference type="Rhea" id="RHEA-COMP:10748"/>
        <dbReference type="ChEBI" id="CHEBI:83833"/>
        <dbReference type="ChEBI" id="CHEBI:83834"/>
        <dbReference type="EC" id="5.2.1.8"/>
    </reaction>
</comment>
<dbReference type="RefSeq" id="WP_133515621.1">
    <property type="nucleotide sequence ID" value="NZ_SNWX01000021.1"/>
</dbReference>
<comment type="caution">
    <text evidence="9">The sequence shown here is derived from an EMBL/GenBank/DDBJ whole genome shotgun (WGS) entry which is preliminary data.</text>
</comment>
<keyword evidence="4" id="KW-0697">Rotamase</keyword>
<dbReference type="PANTHER" id="PTHR47245:SF1">
    <property type="entry name" value="FOLDASE PROTEIN PRSA"/>
    <property type="match status" value="1"/>
</dbReference>
<dbReference type="Proteomes" id="UP000295064">
    <property type="component" value="Unassembled WGS sequence"/>
</dbReference>
<dbReference type="Pfam" id="PF13624">
    <property type="entry name" value="SurA_N_3"/>
    <property type="match status" value="1"/>
</dbReference>
<dbReference type="EC" id="5.2.1.8" evidence="2"/>
<keyword evidence="3" id="KW-0732">Signal</keyword>
<evidence type="ECO:0000256" key="2">
    <source>
        <dbReference type="ARBA" id="ARBA00013194"/>
    </source>
</evidence>
<evidence type="ECO:0000313" key="9">
    <source>
        <dbReference type="EMBL" id="TDO84448.1"/>
    </source>
</evidence>
<name>A0A4V3CE61_9FIRM</name>
<evidence type="ECO:0000256" key="3">
    <source>
        <dbReference type="ARBA" id="ARBA00022729"/>
    </source>
</evidence>
<keyword evidence="8" id="KW-1133">Transmembrane helix</keyword>
<dbReference type="SUPFAM" id="SSF109998">
    <property type="entry name" value="Triger factor/SurA peptide-binding domain-like"/>
    <property type="match status" value="1"/>
</dbReference>
<dbReference type="AlphaFoldDB" id="A0A4V3CE61"/>
<evidence type="ECO:0000256" key="5">
    <source>
        <dbReference type="ARBA" id="ARBA00023235"/>
    </source>
</evidence>
<dbReference type="PROSITE" id="PS50005">
    <property type="entry name" value="TPR"/>
    <property type="match status" value="1"/>
</dbReference>
<keyword evidence="6" id="KW-0802">TPR repeat</keyword>
<reference evidence="9 10" key="1">
    <citation type="submission" date="2019-03" db="EMBL/GenBank/DDBJ databases">
        <title>Subsurface microbial communities from deep shales in Ohio and West Virginia, USA.</title>
        <authorList>
            <person name="Wrighton K."/>
        </authorList>
    </citation>
    <scope>NUCLEOTIDE SEQUENCE [LARGE SCALE GENOMIC DNA]</scope>
    <source>
        <strain evidence="9 10">MA284_T2</strain>
    </source>
</reference>
<proteinExistence type="predicted"/>
<keyword evidence="8" id="KW-0812">Transmembrane</keyword>
<evidence type="ECO:0000313" key="10">
    <source>
        <dbReference type="Proteomes" id="UP000295064"/>
    </source>
</evidence>
<dbReference type="GO" id="GO:0003755">
    <property type="term" value="F:peptidyl-prolyl cis-trans isomerase activity"/>
    <property type="evidence" value="ECO:0007669"/>
    <property type="project" value="UniProtKB-KW"/>
</dbReference>
<evidence type="ECO:0000256" key="8">
    <source>
        <dbReference type="SAM" id="Phobius"/>
    </source>
</evidence>
<dbReference type="PANTHER" id="PTHR47245">
    <property type="entry name" value="PEPTIDYLPROLYL ISOMERASE"/>
    <property type="match status" value="1"/>
</dbReference>
<dbReference type="InterPro" id="IPR019734">
    <property type="entry name" value="TPR_rpt"/>
</dbReference>
<feature type="region of interest" description="Disordered" evidence="7">
    <location>
        <begin position="185"/>
        <end position="219"/>
    </location>
</feature>
<feature type="repeat" description="TPR" evidence="6">
    <location>
        <begin position="282"/>
        <end position="315"/>
    </location>
</feature>
<dbReference type="InterPro" id="IPR011990">
    <property type="entry name" value="TPR-like_helical_dom_sf"/>
</dbReference>
<keyword evidence="8" id="KW-0472">Membrane</keyword>